<evidence type="ECO:0000256" key="13">
    <source>
        <dbReference type="PIRSR" id="PIRSR001199-2"/>
    </source>
</evidence>
<dbReference type="InterPro" id="IPR035914">
    <property type="entry name" value="Sperma_CUB_dom_sf"/>
</dbReference>
<feature type="chain" id="PRO_5041769245" description="Metalloendopeptidase" evidence="16">
    <location>
        <begin position="37"/>
        <end position="1109"/>
    </location>
</feature>
<evidence type="ECO:0000256" key="15">
    <source>
        <dbReference type="PROSITE-ProRule" id="PRU01211"/>
    </source>
</evidence>
<dbReference type="FunFam" id="2.60.120.290:FF:000005">
    <property type="entry name" value="Procollagen C-endopeptidase enhancer 1"/>
    <property type="match status" value="2"/>
</dbReference>
<dbReference type="SMART" id="SM00181">
    <property type="entry name" value="EGF"/>
    <property type="match status" value="2"/>
</dbReference>
<dbReference type="InterPro" id="IPR000742">
    <property type="entry name" value="EGF"/>
</dbReference>
<evidence type="ECO:0000256" key="2">
    <source>
        <dbReference type="ARBA" id="ARBA00022670"/>
    </source>
</evidence>
<dbReference type="PROSITE" id="PS01180">
    <property type="entry name" value="CUB"/>
    <property type="match status" value="5"/>
</dbReference>
<dbReference type="SUPFAM" id="SSF55486">
    <property type="entry name" value="Metalloproteases ('zincins'), catalytic domain"/>
    <property type="match status" value="1"/>
</dbReference>
<evidence type="ECO:0000313" key="22">
    <source>
        <dbReference type="Proteomes" id="UP001283361"/>
    </source>
</evidence>
<name>A0AAE1D8U4_9GAST</name>
<feature type="region of interest" description="Disordered" evidence="17">
    <location>
        <begin position="184"/>
        <end position="243"/>
    </location>
</feature>
<keyword evidence="2 15" id="KW-0645">Protease</keyword>
<evidence type="ECO:0000256" key="12">
    <source>
        <dbReference type="PIRSR" id="PIRSR001199-1"/>
    </source>
</evidence>
<evidence type="ECO:0000256" key="5">
    <source>
        <dbReference type="ARBA" id="ARBA00022737"/>
    </source>
</evidence>
<evidence type="ECO:0000259" key="20">
    <source>
        <dbReference type="PROSITE" id="PS51864"/>
    </source>
</evidence>
<feature type="domain" description="EGF-like" evidence="19">
    <location>
        <begin position="666"/>
        <end position="705"/>
    </location>
</feature>
<keyword evidence="7 13" id="KW-0862">Zinc</keyword>
<feature type="disulfide bond" evidence="14">
    <location>
        <begin position="670"/>
        <end position="680"/>
    </location>
</feature>
<feature type="disulfide bond" evidence="15">
    <location>
        <begin position="305"/>
        <end position="327"/>
    </location>
</feature>
<keyword evidence="4 16" id="KW-0732">Signal</keyword>
<keyword evidence="1 14" id="KW-0245">EGF-like domain</keyword>
<comment type="caution">
    <text evidence="14">Lacks conserved residue(s) required for the propagation of feature annotation.</text>
</comment>
<dbReference type="EMBL" id="JAWDGP010004964">
    <property type="protein sequence ID" value="KAK3760678.1"/>
    <property type="molecule type" value="Genomic_DNA"/>
</dbReference>
<dbReference type="InterPro" id="IPR015446">
    <property type="entry name" value="BMP_1/tolloid-like"/>
</dbReference>
<feature type="binding site" evidence="13 15">
    <location>
        <position position="345"/>
    </location>
    <ligand>
        <name>Zn(2+)</name>
        <dbReference type="ChEBI" id="CHEBI:29105"/>
        <note>catalytic</note>
    </ligand>
</feature>
<dbReference type="EC" id="3.4.24.-" evidence="16"/>
<reference evidence="21" key="1">
    <citation type="journal article" date="2023" name="G3 (Bethesda)">
        <title>A reference genome for the long-term kleptoplast-retaining sea slug Elysia crispata morphotype clarki.</title>
        <authorList>
            <person name="Eastman K.E."/>
            <person name="Pendleton A.L."/>
            <person name="Shaikh M.A."/>
            <person name="Suttiyut T."/>
            <person name="Ogas R."/>
            <person name="Tomko P."/>
            <person name="Gavelis G."/>
            <person name="Widhalm J.R."/>
            <person name="Wisecaver J.H."/>
        </authorList>
    </citation>
    <scope>NUCLEOTIDE SEQUENCE</scope>
    <source>
        <strain evidence="21">ECLA1</strain>
    </source>
</reference>
<dbReference type="InterPro" id="IPR006026">
    <property type="entry name" value="Peptidase_Metallo"/>
</dbReference>
<organism evidence="21 22">
    <name type="scientific">Elysia crispata</name>
    <name type="common">lettuce slug</name>
    <dbReference type="NCBI Taxonomy" id="231223"/>
    <lineage>
        <taxon>Eukaryota</taxon>
        <taxon>Metazoa</taxon>
        <taxon>Spiralia</taxon>
        <taxon>Lophotrochozoa</taxon>
        <taxon>Mollusca</taxon>
        <taxon>Gastropoda</taxon>
        <taxon>Heterobranchia</taxon>
        <taxon>Euthyneura</taxon>
        <taxon>Panpulmonata</taxon>
        <taxon>Sacoglossa</taxon>
        <taxon>Placobranchoidea</taxon>
        <taxon>Plakobranchidae</taxon>
        <taxon>Elysia</taxon>
    </lineage>
</organism>
<dbReference type="SUPFAM" id="SSF49854">
    <property type="entry name" value="Spermadhesin, CUB domain"/>
    <property type="match status" value="5"/>
</dbReference>
<feature type="domain" description="CUB" evidence="18">
    <location>
        <begin position="865"/>
        <end position="977"/>
    </location>
</feature>
<feature type="domain" description="CUB" evidence="18">
    <location>
        <begin position="978"/>
        <end position="1093"/>
    </location>
</feature>
<dbReference type="FunFam" id="2.60.120.290:FF:000004">
    <property type="entry name" value="Metalloendopeptidase"/>
    <property type="match status" value="1"/>
</dbReference>
<proteinExistence type="predicted"/>
<dbReference type="InterPro" id="IPR000859">
    <property type="entry name" value="CUB_dom"/>
</dbReference>
<dbReference type="PROSITE" id="PS01187">
    <property type="entry name" value="EGF_CA"/>
    <property type="match status" value="2"/>
</dbReference>
<evidence type="ECO:0000256" key="3">
    <source>
        <dbReference type="ARBA" id="ARBA00022723"/>
    </source>
</evidence>
<keyword evidence="6 15" id="KW-0378">Hydrolase</keyword>
<dbReference type="CDD" id="cd00054">
    <property type="entry name" value="EGF_CA"/>
    <property type="match status" value="2"/>
</dbReference>
<evidence type="ECO:0000256" key="7">
    <source>
        <dbReference type="ARBA" id="ARBA00022833"/>
    </source>
</evidence>
<dbReference type="InterPro" id="IPR000152">
    <property type="entry name" value="EGF-type_Asp/Asn_hydroxyl_site"/>
</dbReference>
<protein>
    <recommendedName>
        <fullName evidence="16">Metalloendopeptidase</fullName>
        <ecNumber evidence="16">3.4.24.-</ecNumber>
    </recommendedName>
</protein>
<dbReference type="InterPro" id="IPR001881">
    <property type="entry name" value="EGF-like_Ca-bd_dom"/>
</dbReference>
<dbReference type="PANTHER" id="PTHR24251:SF43">
    <property type="entry name" value="TOLLOID-LIKE PROTEIN 2"/>
    <property type="match status" value="1"/>
</dbReference>
<feature type="domain" description="EGF-like" evidence="19">
    <location>
        <begin position="821"/>
        <end position="861"/>
    </location>
</feature>
<dbReference type="PROSITE" id="PS50026">
    <property type="entry name" value="EGF_3"/>
    <property type="match status" value="2"/>
</dbReference>
<dbReference type="SMART" id="SM00179">
    <property type="entry name" value="EGF_CA"/>
    <property type="match status" value="2"/>
</dbReference>
<dbReference type="PROSITE" id="PS00010">
    <property type="entry name" value="ASX_HYDROXYL"/>
    <property type="match status" value="2"/>
</dbReference>
<dbReference type="PROSITE" id="PS01186">
    <property type="entry name" value="EGF_2"/>
    <property type="match status" value="2"/>
</dbReference>
<dbReference type="Pfam" id="PF14670">
    <property type="entry name" value="FXa_inhibition"/>
    <property type="match status" value="1"/>
</dbReference>
<dbReference type="GO" id="GO:0006508">
    <property type="term" value="P:proteolysis"/>
    <property type="evidence" value="ECO:0007669"/>
    <property type="project" value="UniProtKB-KW"/>
</dbReference>
<comment type="cofactor">
    <cofactor evidence="15 16">
        <name>Zn(2+)</name>
        <dbReference type="ChEBI" id="CHEBI:29105"/>
    </cofactor>
    <text evidence="15 16">Binds 1 zinc ion per subunit.</text>
</comment>
<keyword evidence="5" id="KW-0677">Repeat</keyword>
<dbReference type="PROSITE" id="PS51864">
    <property type="entry name" value="ASTACIN"/>
    <property type="match status" value="1"/>
</dbReference>
<dbReference type="Gene3D" id="2.60.120.290">
    <property type="entry name" value="Spermadhesin, CUB domain"/>
    <property type="match status" value="5"/>
</dbReference>
<dbReference type="PANTHER" id="PTHR24251">
    <property type="entry name" value="OVOCHYMASE-RELATED"/>
    <property type="match status" value="1"/>
</dbReference>
<feature type="domain" description="CUB" evidence="18">
    <location>
        <begin position="708"/>
        <end position="821"/>
    </location>
</feature>
<evidence type="ECO:0000256" key="10">
    <source>
        <dbReference type="ARBA" id="ARBA00023157"/>
    </source>
</evidence>
<dbReference type="SUPFAM" id="SSF57196">
    <property type="entry name" value="EGF/Laminin"/>
    <property type="match status" value="2"/>
</dbReference>
<evidence type="ECO:0000256" key="16">
    <source>
        <dbReference type="RuleBase" id="RU361183"/>
    </source>
</evidence>
<dbReference type="GO" id="GO:0004222">
    <property type="term" value="F:metalloendopeptidase activity"/>
    <property type="evidence" value="ECO:0007669"/>
    <property type="project" value="UniProtKB-UniRule"/>
</dbReference>
<evidence type="ECO:0000256" key="1">
    <source>
        <dbReference type="ARBA" id="ARBA00022536"/>
    </source>
</evidence>
<evidence type="ECO:0000259" key="19">
    <source>
        <dbReference type="PROSITE" id="PS50026"/>
    </source>
</evidence>
<keyword evidence="11" id="KW-0325">Glycoprotein</keyword>
<evidence type="ECO:0000256" key="9">
    <source>
        <dbReference type="ARBA" id="ARBA00023145"/>
    </source>
</evidence>
<dbReference type="InterPro" id="IPR001506">
    <property type="entry name" value="Peptidase_M12A"/>
</dbReference>
<dbReference type="Proteomes" id="UP001283361">
    <property type="component" value="Unassembled WGS sequence"/>
</dbReference>
<dbReference type="Gene3D" id="3.40.390.10">
    <property type="entry name" value="Collagenase (Catalytic Domain)"/>
    <property type="match status" value="1"/>
</dbReference>
<evidence type="ECO:0000313" key="21">
    <source>
        <dbReference type="EMBL" id="KAK3760678.1"/>
    </source>
</evidence>
<evidence type="ECO:0000256" key="6">
    <source>
        <dbReference type="ARBA" id="ARBA00022801"/>
    </source>
</evidence>
<dbReference type="SMART" id="SM00042">
    <property type="entry name" value="CUB"/>
    <property type="match status" value="5"/>
</dbReference>
<evidence type="ECO:0000256" key="17">
    <source>
        <dbReference type="SAM" id="MobiDB-lite"/>
    </source>
</evidence>
<dbReference type="FunFam" id="2.10.25.10:FF:000240">
    <property type="entry name" value="Vitamin K-dependent protein S"/>
    <property type="match status" value="2"/>
</dbReference>
<keyword evidence="10 14" id="KW-1015">Disulfide bond</keyword>
<evidence type="ECO:0000256" key="4">
    <source>
        <dbReference type="ARBA" id="ARBA00022729"/>
    </source>
</evidence>
<feature type="binding site" evidence="13 15">
    <location>
        <position position="339"/>
    </location>
    <ligand>
        <name>Zn(2+)</name>
        <dbReference type="ChEBI" id="CHEBI:29105"/>
        <note>catalytic</note>
    </ligand>
</feature>
<dbReference type="Gene3D" id="2.10.25.10">
    <property type="entry name" value="Laminin"/>
    <property type="match status" value="2"/>
</dbReference>
<feature type="domain" description="CUB" evidence="18">
    <location>
        <begin position="445"/>
        <end position="553"/>
    </location>
</feature>
<dbReference type="SMART" id="SM00235">
    <property type="entry name" value="ZnMc"/>
    <property type="match status" value="1"/>
</dbReference>
<dbReference type="Pfam" id="PF00431">
    <property type="entry name" value="CUB"/>
    <property type="match status" value="5"/>
</dbReference>
<dbReference type="PRINTS" id="PR00480">
    <property type="entry name" value="ASTACIN"/>
</dbReference>
<feature type="compositionally biased region" description="Basic residues" evidence="17">
    <location>
        <begin position="184"/>
        <end position="210"/>
    </location>
</feature>
<feature type="disulfide bond" evidence="15">
    <location>
        <begin position="307"/>
        <end position="308"/>
    </location>
</feature>
<dbReference type="InterPro" id="IPR024079">
    <property type="entry name" value="MetalloPept_cat_dom_sf"/>
</dbReference>
<feature type="domain" description="Peptidase M12A" evidence="20">
    <location>
        <begin position="242"/>
        <end position="443"/>
    </location>
</feature>
<comment type="caution">
    <text evidence="21">The sequence shown here is derived from an EMBL/GenBank/DDBJ whole genome shotgun (WGS) entry which is preliminary data.</text>
</comment>
<keyword evidence="9" id="KW-0865">Zymogen</keyword>
<feature type="binding site" evidence="13 15">
    <location>
        <position position="335"/>
    </location>
    <ligand>
        <name>Zn(2+)</name>
        <dbReference type="ChEBI" id="CHEBI:29105"/>
        <note>catalytic</note>
    </ligand>
</feature>
<evidence type="ECO:0000259" key="18">
    <source>
        <dbReference type="PROSITE" id="PS01180"/>
    </source>
</evidence>
<evidence type="ECO:0000256" key="11">
    <source>
        <dbReference type="ARBA" id="ARBA00023180"/>
    </source>
</evidence>
<dbReference type="GO" id="GO:0005509">
    <property type="term" value="F:calcium ion binding"/>
    <property type="evidence" value="ECO:0007669"/>
    <property type="project" value="InterPro"/>
</dbReference>
<dbReference type="Pfam" id="PF01400">
    <property type="entry name" value="Astacin"/>
    <property type="match status" value="1"/>
</dbReference>
<sequence>MATKLASGSSATFPALALILVSSSIALFQLAATTSASKVLPVPTQKVSDDYFMDPCKAAAYWGDIALSDEDYAQVQKMRLKRLRNNTNTGFEVENNDTQRKSIQEEISQLKKKLLHEKSELSTLLKKKRKEIRKSCKKEKDRRACRASRSSQRQKVRKLKFKLRKVERQLRKGDRILRRAHKLRGIRTNGRNKKRDLMRKLKKGRGKKTSRQAQQLDNTTRRRRLRRSAGSAEAPKSRKRRAATAKSERLWDYGVIPYMIEANFSGATKALFKLGMRHWENYTCITFKEKEPEDRHYILFSERTCGCCSFVGKAGNGAQVISIGKNCDKFGIVVHELGHVIGFWHEHTRPDRDYHVQIIYKNIMPGQEYNFNMLPPSDVNSLGETYDFGSIMHYAQNTFAREASLDTILPRRKSGVVKRPEIGQRRHLSPGDIRQANKLYRCPICGKTMLGASDTFSHSPKGNRPELCRWRISATHGEKIVLNISRLDMPKSYNCERDYLEVRDGNYIKSPLLGRYCGDTIPETLTSTGYRLWLEYRTQNGGGNGFSAAYEAICGGEIVKDEGYLTSPNYPDSYRANKVCIWKITVGEKYTVALKFQSFEIENHDRCVYDYLEIRDGPNEDSLLIGNYCGYKIPDDIKSTGRHLYVKFFSDGSVQKMGFAATFVKEYDECEDEHGCDHVCVNTLGSYMCSCRIGYELHSDGKRCEDACGGYIDAENGTITSPSYMDLYPPNKNCVWQIVAPEDHKININFTHFDLEGNNQECEYDSVRLSSGMGKDLKLLGVFCGYTFPAPVTSEGNTLRIEFNSDNSVQKTGFSATFTTDKDECAVRNGGCQHICKNTVGSYQCACHNGFTLHDDGHGCKEGGCQFDINSHYGTITSPNYPEYYPSRKDCVWHFTTVPGHRIRLRFQVFELEPHQECTYDHVLVYDGEDSNARQLGMFCGAIMPEPVTSSGNRMFMLFFSDASVQRKGFEAIHDTVCGAHLEATATPQKLVSHARYGDHHYDNGENCEWKIRAKEGHRILLRFTTFDLEDEAECGYDKVEIFDGPDVGDKIGQYCGSASIKDIKSKGQSLLIYFTSDDTINWKGFSATYQLISPPPDFPDAGDDQEGH</sequence>
<feature type="signal peptide" evidence="16">
    <location>
        <begin position="1"/>
        <end position="36"/>
    </location>
</feature>
<dbReference type="GO" id="GO:0008270">
    <property type="term" value="F:zinc ion binding"/>
    <property type="evidence" value="ECO:0007669"/>
    <property type="project" value="UniProtKB-UniRule"/>
</dbReference>
<dbReference type="FunFam" id="2.60.120.290:FF:000013">
    <property type="entry name" value="Membrane frizzled-related protein"/>
    <property type="match status" value="2"/>
</dbReference>
<feature type="region of interest" description="Disordered" evidence="17">
    <location>
        <begin position="132"/>
        <end position="158"/>
    </location>
</feature>
<feature type="domain" description="CUB" evidence="18">
    <location>
        <begin position="554"/>
        <end position="666"/>
    </location>
</feature>
<dbReference type="Pfam" id="PF07645">
    <property type="entry name" value="EGF_CA"/>
    <property type="match status" value="1"/>
</dbReference>
<dbReference type="PIRSF" id="PIRSF001199">
    <property type="entry name" value="BMP_1/tolloid-like"/>
    <property type="match status" value="1"/>
</dbReference>
<keyword evidence="22" id="KW-1185">Reference proteome</keyword>
<dbReference type="FunFam" id="3.40.390.10:FF:000004">
    <property type="entry name" value="Metalloendopeptidase"/>
    <property type="match status" value="1"/>
</dbReference>
<feature type="active site" evidence="12 15">
    <location>
        <position position="336"/>
    </location>
</feature>
<dbReference type="InterPro" id="IPR018097">
    <property type="entry name" value="EGF_Ca-bd_CS"/>
</dbReference>
<keyword evidence="8 15" id="KW-0482">Metalloprotease</keyword>
<accession>A0AAE1D8U4</accession>
<evidence type="ECO:0000256" key="14">
    <source>
        <dbReference type="PROSITE-ProRule" id="PRU00076"/>
    </source>
</evidence>
<dbReference type="AlphaFoldDB" id="A0AAE1D8U4"/>
<gene>
    <name evidence="21" type="ORF">RRG08_010651</name>
</gene>
<dbReference type="InterPro" id="IPR049883">
    <property type="entry name" value="NOTCH1_EGF-like"/>
</dbReference>
<dbReference type="CDD" id="cd00041">
    <property type="entry name" value="CUB"/>
    <property type="match status" value="5"/>
</dbReference>
<evidence type="ECO:0000256" key="8">
    <source>
        <dbReference type="ARBA" id="ARBA00023049"/>
    </source>
</evidence>
<keyword evidence="3 13" id="KW-0479">Metal-binding</keyword>